<dbReference type="EMBL" id="KZ110605">
    <property type="protein sequence ID" value="OSX58309.1"/>
    <property type="molecule type" value="Genomic_DNA"/>
</dbReference>
<accession>A0A1X6MPV1</accession>
<sequence length="89" mass="9981">MGLLDTSVGRQQRKLRGDMRKAVLVMLDGSAGGTRGVRWADALQQLESQSSVRISSAEFQQVIRELEQEGLVKVVGERERRMIRRLEGA</sequence>
<dbReference type="RefSeq" id="XP_024335103.1">
    <property type="nucleotide sequence ID" value="XM_024486787.1"/>
</dbReference>
<dbReference type="OrthoDB" id="10251574at2759"/>
<dbReference type="AlphaFoldDB" id="A0A1X6MPV1"/>
<organism evidence="1 2">
    <name type="scientific">Postia placenta MAD-698-R-SB12</name>
    <dbReference type="NCBI Taxonomy" id="670580"/>
    <lineage>
        <taxon>Eukaryota</taxon>
        <taxon>Fungi</taxon>
        <taxon>Dikarya</taxon>
        <taxon>Basidiomycota</taxon>
        <taxon>Agaricomycotina</taxon>
        <taxon>Agaricomycetes</taxon>
        <taxon>Polyporales</taxon>
        <taxon>Adustoporiaceae</taxon>
        <taxon>Rhodonia</taxon>
    </lineage>
</organism>
<dbReference type="Pfam" id="PF21128">
    <property type="entry name" value="WHD_MCM4"/>
    <property type="match status" value="1"/>
</dbReference>
<evidence type="ECO:0000313" key="1">
    <source>
        <dbReference type="EMBL" id="OSX58309.1"/>
    </source>
</evidence>
<dbReference type="STRING" id="670580.A0A1X6MPV1"/>
<dbReference type="GeneID" id="36331736"/>
<dbReference type="Proteomes" id="UP000194127">
    <property type="component" value="Unassembled WGS sequence"/>
</dbReference>
<evidence type="ECO:0000313" key="2">
    <source>
        <dbReference type="Proteomes" id="UP000194127"/>
    </source>
</evidence>
<name>A0A1X6MPV1_9APHY</name>
<reference evidence="1 2" key="1">
    <citation type="submission" date="2017-04" db="EMBL/GenBank/DDBJ databases">
        <title>Genome Sequence of the Model Brown-Rot Fungus Postia placenta SB12.</title>
        <authorList>
            <consortium name="DOE Joint Genome Institute"/>
            <person name="Gaskell J."/>
            <person name="Kersten P."/>
            <person name="Larrondo L.F."/>
            <person name="Canessa P."/>
            <person name="Martinez D."/>
            <person name="Hibbett D."/>
            <person name="Schmoll M."/>
            <person name="Kubicek C.P."/>
            <person name="Martinez A.T."/>
            <person name="Yadav J."/>
            <person name="Master E."/>
            <person name="Magnuson J.K."/>
            <person name="James T."/>
            <person name="Yaver D."/>
            <person name="Berka R."/>
            <person name="Labutti K."/>
            <person name="Lipzen A."/>
            <person name="Aerts A."/>
            <person name="Barry K."/>
            <person name="Henrissat B."/>
            <person name="Blanchette R."/>
            <person name="Grigoriev I."/>
            <person name="Cullen D."/>
        </authorList>
    </citation>
    <scope>NUCLEOTIDE SEQUENCE [LARGE SCALE GENOMIC DNA]</scope>
    <source>
        <strain evidence="1 2">MAD-698-R-SB12</strain>
    </source>
</reference>
<keyword evidence="2" id="KW-1185">Reference proteome</keyword>
<gene>
    <name evidence="1" type="ORF">POSPLADRAFT_1153904</name>
</gene>
<proteinExistence type="predicted"/>
<protein>
    <submittedName>
        <fullName evidence="1">Uncharacterized protein</fullName>
    </submittedName>
</protein>